<accession>A0A8S9MPP5</accession>
<protein>
    <submittedName>
        <fullName evidence="2">Uncharacterized protein</fullName>
    </submittedName>
</protein>
<sequence length="101" mass="11236">MAQHDVVAQEETSVIKPLVTLLLLDLFELRAESAVTVPSDIGGSGSVRTRKERRDNENPEVKHELKINCAEALWMLARGNIASPMDAGFTLLNERTLDVHR</sequence>
<evidence type="ECO:0000313" key="3">
    <source>
        <dbReference type="Proteomes" id="UP000712600"/>
    </source>
</evidence>
<proteinExistence type="predicted"/>
<dbReference type="Proteomes" id="UP000712600">
    <property type="component" value="Unassembled WGS sequence"/>
</dbReference>
<dbReference type="AlphaFoldDB" id="A0A8S9MPP5"/>
<comment type="caution">
    <text evidence="2">The sequence shown here is derived from an EMBL/GenBank/DDBJ whole genome shotgun (WGS) entry which is preliminary data.</text>
</comment>
<gene>
    <name evidence="2" type="ORF">F2Q69_00055832</name>
</gene>
<dbReference type="EMBL" id="QGKX02002183">
    <property type="protein sequence ID" value="KAF3484473.1"/>
    <property type="molecule type" value="Genomic_DNA"/>
</dbReference>
<organism evidence="2 3">
    <name type="scientific">Brassica cretica</name>
    <name type="common">Mustard</name>
    <dbReference type="NCBI Taxonomy" id="69181"/>
    <lineage>
        <taxon>Eukaryota</taxon>
        <taxon>Viridiplantae</taxon>
        <taxon>Streptophyta</taxon>
        <taxon>Embryophyta</taxon>
        <taxon>Tracheophyta</taxon>
        <taxon>Spermatophyta</taxon>
        <taxon>Magnoliopsida</taxon>
        <taxon>eudicotyledons</taxon>
        <taxon>Gunneridae</taxon>
        <taxon>Pentapetalae</taxon>
        <taxon>rosids</taxon>
        <taxon>malvids</taxon>
        <taxon>Brassicales</taxon>
        <taxon>Brassicaceae</taxon>
        <taxon>Brassiceae</taxon>
        <taxon>Brassica</taxon>
    </lineage>
</organism>
<feature type="region of interest" description="Disordered" evidence="1">
    <location>
        <begin position="40"/>
        <end position="61"/>
    </location>
</feature>
<evidence type="ECO:0000313" key="2">
    <source>
        <dbReference type="EMBL" id="KAF3484473.1"/>
    </source>
</evidence>
<name>A0A8S9MPP5_BRACR</name>
<reference evidence="2" key="1">
    <citation type="submission" date="2019-12" db="EMBL/GenBank/DDBJ databases">
        <title>Genome sequencing and annotation of Brassica cretica.</title>
        <authorList>
            <person name="Studholme D.J."/>
            <person name="Sarris P."/>
        </authorList>
    </citation>
    <scope>NUCLEOTIDE SEQUENCE</scope>
    <source>
        <strain evidence="2">PFS-109/04</strain>
        <tissue evidence="2">Leaf</tissue>
    </source>
</reference>
<feature type="compositionally biased region" description="Basic and acidic residues" evidence="1">
    <location>
        <begin position="52"/>
        <end position="61"/>
    </location>
</feature>
<evidence type="ECO:0000256" key="1">
    <source>
        <dbReference type="SAM" id="MobiDB-lite"/>
    </source>
</evidence>